<evidence type="ECO:0008006" key="2">
    <source>
        <dbReference type="Google" id="ProtNLM"/>
    </source>
</evidence>
<gene>
    <name evidence="1" type="ORF">OOU_Y34scaffold00400g1</name>
</gene>
<dbReference type="Proteomes" id="UP000011086">
    <property type="component" value="Unassembled WGS sequence"/>
</dbReference>
<dbReference type="Gene3D" id="1.25.40.20">
    <property type="entry name" value="Ankyrin repeat-containing domain"/>
    <property type="match status" value="1"/>
</dbReference>
<dbReference type="Pfam" id="PF13637">
    <property type="entry name" value="Ank_4"/>
    <property type="match status" value="1"/>
</dbReference>
<dbReference type="SUPFAM" id="SSF48403">
    <property type="entry name" value="Ankyrin repeat"/>
    <property type="match status" value="1"/>
</dbReference>
<reference evidence="1" key="1">
    <citation type="journal article" date="2012" name="PLoS Genet.">
        <title>Comparative analysis of the genomes of two field isolates of the rice blast fungus Magnaporthe oryzae.</title>
        <authorList>
            <person name="Xue M."/>
            <person name="Yang J."/>
            <person name="Li Z."/>
            <person name="Hu S."/>
            <person name="Yao N."/>
            <person name="Dean R.A."/>
            <person name="Zhao W."/>
            <person name="Shen M."/>
            <person name="Zhang H."/>
            <person name="Li C."/>
            <person name="Liu L."/>
            <person name="Cao L."/>
            <person name="Xu X."/>
            <person name="Xing Y."/>
            <person name="Hsiang T."/>
            <person name="Zhang Z."/>
            <person name="Xu J.R."/>
            <person name="Peng Y.L."/>
        </authorList>
    </citation>
    <scope>NUCLEOTIDE SEQUENCE</scope>
    <source>
        <strain evidence="1">Y34</strain>
    </source>
</reference>
<name>A0AA97P277_PYRO3</name>
<dbReference type="EMBL" id="JH793594">
    <property type="protein sequence ID" value="ELQ40670.1"/>
    <property type="molecule type" value="Genomic_DNA"/>
</dbReference>
<dbReference type="AlphaFoldDB" id="A0AA97P277"/>
<dbReference type="InterPro" id="IPR002110">
    <property type="entry name" value="Ankyrin_rpt"/>
</dbReference>
<sequence>MSRYFEKRFASGKITKLAFSTVLNDGANVNVRGGRYGNAFYTALYKSYKKIVQILVDKDADVNAQGGEYGNVFYTALLGGHKEIVQIRR</sequence>
<organism evidence="1">
    <name type="scientific">Pyricularia oryzae (strain Y34)</name>
    <name type="common">Rice blast fungus</name>
    <name type="synonym">Magnaporthe oryzae</name>
    <dbReference type="NCBI Taxonomy" id="1143189"/>
    <lineage>
        <taxon>Eukaryota</taxon>
        <taxon>Fungi</taxon>
        <taxon>Dikarya</taxon>
        <taxon>Ascomycota</taxon>
        <taxon>Pezizomycotina</taxon>
        <taxon>Sordariomycetes</taxon>
        <taxon>Sordariomycetidae</taxon>
        <taxon>Magnaporthales</taxon>
        <taxon>Pyriculariaceae</taxon>
        <taxon>Pyricularia</taxon>
    </lineage>
</organism>
<proteinExistence type="predicted"/>
<accession>A0AA97P277</accession>
<dbReference type="InterPro" id="IPR036770">
    <property type="entry name" value="Ankyrin_rpt-contain_sf"/>
</dbReference>
<protein>
    <recommendedName>
        <fullName evidence="2">Ankyrin</fullName>
    </recommendedName>
</protein>
<evidence type="ECO:0000313" key="1">
    <source>
        <dbReference type="EMBL" id="ELQ40670.1"/>
    </source>
</evidence>